<keyword evidence="1" id="KW-1133">Transmembrane helix</keyword>
<dbReference type="OrthoDB" id="72027at2"/>
<keyword evidence="1" id="KW-0812">Transmembrane</keyword>
<feature type="transmembrane region" description="Helical" evidence="1">
    <location>
        <begin position="16"/>
        <end position="36"/>
    </location>
</feature>
<dbReference type="InterPro" id="IPR025363">
    <property type="entry name" value="DUF4267"/>
</dbReference>
<dbReference type="Pfam" id="PF14087">
    <property type="entry name" value="DUF4267"/>
    <property type="match status" value="1"/>
</dbReference>
<feature type="transmembrane region" description="Helical" evidence="1">
    <location>
        <begin position="84"/>
        <end position="105"/>
    </location>
</feature>
<sequence length="138" mass="14998">MKTQPIQYWGPRSVSYWLTALAAVGIIFLGLRFIVAPAAGAEGFGIPLAPTREAMAYGWIKGIRDLFSGVVVLLFLIPRKLQATTFAFGAAIIIPLSDCLTILAVNGTQDVTHWLIHGGTAGYMMITTFFLVRAEPKK</sequence>
<comment type="caution">
    <text evidence="2">The sequence shown here is derived from an EMBL/GenBank/DDBJ whole genome shotgun (WGS) entry which is preliminary data.</text>
</comment>
<keyword evidence="1" id="KW-0472">Membrane</keyword>
<reference evidence="2 3" key="1">
    <citation type="submission" date="2018-11" db="EMBL/GenBank/DDBJ databases">
        <authorList>
            <person name="Zhou Z."/>
            <person name="Wang G."/>
        </authorList>
    </citation>
    <scope>NUCLEOTIDE SEQUENCE [LARGE SCALE GENOMIC DNA]</scope>
    <source>
        <strain evidence="2 3">KCTC42998</strain>
    </source>
</reference>
<evidence type="ECO:0000313" key="3">
    <source>
        <dbReference type="Proteomes" id="UP000274271"/>
    </source>
</evidence>
<feature type="transmembrane region" description="Helical" evidence="1">
    <location>
        <begin position="56"/>
        <end position="77"/>
    </location>
</feature>
<organism evidence="2 3">
    <name type="scientific">Larkinella knui</name>
    <dbReference type="NCBI Taxonomy" id="2025310"/>
    <lineage>
        <taxon>Bacteria</taxon>
        <taxon>Pseudomonadati</taxon>
        <taxon>Bacteroidota</taxon>
        <taxon>Cytophagia</taxon>
        <taxon>Cytophagales</taxon>
        <taxon>Spirosomataceae</taxon>
        <taxon>Larkinella</taxon>
    </lineage>
</organism>
<evidence type="ECO:0000313" key="2">
    <source>
        <dbReference type="EMBL" id="RRB13874.1"/>
    </source>
</evidence>
<gene>
    <name evidence="2" type="ORF">EHT87_16585</name>
</gene>
<proteinExistence type="predicted"/>
<dbReference type="RefSeq" id="WP_124907771.1">
    <property type="nucleotide sequence ID" value="NZ_RQJP01000003.1"/>
</dbReference>
<dbReference type="AlphaFoldDB" id="A0A3P1CLT7"/>
<protein>
    <submittedName>
        <fullName evidence="2">DUF4267 domain-containing protein</fullName>
    </submittedName>
</protein>
<dbReference type="Proteomes" id="UP000274271">
    <property type="component" value="Unassembled WGS sequence"/>
</dbReference>
<accession>A0A3P1CLT7</accession>
<feature type="transmembrane region" description="Helical" evidence="1">
    <location>
        <begin position="111"/>
        <end position="132"/>
    </location>
</feature>
<evidence type="ECO:0000256" key="1">
    <source>
        <dbReference type="SAM" id="Phobius"/>
    </source>
</evidence>
<name>A0A3P1CLT7_9BACT</name>
<keyword evidence="3" id="KW-1185">Reference proteome</keyword>
<dbReference type="EMBL" id="RQJP01000003">
    <property type="protein sequence ID" value="RRB13874.1"/>
    <property type="molecule type" value="Genomic_DNA"/>
</dbReference>